<keyword evidence="2" id="KW-1185">Reference proteome</keyword>
<proteinExistence type="predicted"/>
<dbReference type="VEuPathDB" id="VectorBase:ADIR014476"/>
<evidence type="ECO:0000313" key="2">
    <source>
        <dbReference type="Proteomes" id="UP000075884"/>
    </source>
</evidence>
<dbReference type="STRING" id="7168.A0A182NX86"/>
<dbReference type="AlphaFoldDB" id="A0A182NX86"/>
<reference evidence="1" key="2">
    <citation type="submission" date="2020-05" db="UniProtKB">
        <authorList>
            <consortium name="EnsemblMetazoa"/>
        </authorList>
    </citation>
    <scope>IDENTIFICATION</scope>
    <source>
        <strain evidence="1">WRAIR2</strain>
    </source>
</reference>
<dbReference type="PANTHER" id="PTHR47331:SF1">
    <property type="entry name" value="GAG-LIKE PROTEIN"/>
    <property type="match status" value="1"/>
</dbReference>
<organism evidence="1 2">
    <name type="scientific">Anopheles dirus</name>
    <dbReference type="NCBI Taxonomy" id="7168"/>
    <lineage>
        <taxon>Eukaryota</taxon>
        <taxon>Metazoa</taxon>
        <taxon>Ecdysozoa</taxon>
        <taxon>Arthropoda</taxon>
        <taxon>Hexapoda</taxon>
        <taxon>Insecta</taxon>
        <taxon>Pterygota</taxon>
        <taxon>Neoptera</taxon>
        <taxon>Endopterygota</taxon>
        <taxon>Diptera</taxon>
        <taxon>Nematocera</taxon>
        <taxon>Culicoidea</taxon>
        <taxon>Culicidae</taxon>
        <taxon>Anophelinae</taxon>
        <taxon>Anopheles</taxon>
    </lineage>
</organism>
<accession>A0A182NX86</accession>
<sequence length="195" mass="22588">MLALNNLTVNMKLLGKEECLNDQRLLQDLVARLPIDLKNKWLLDIVKEGANSKVKSISDLEEWLKPTEELATLLLANEGPKLREHRVNFHQSKPFKCLLCNEAHSITDCSRFKHKTVNDRWRFINQKRLCANCCKFSNHNTRQCKLPSQCNITGCGMKHHSLLHNQRDTQTTRINVHTATENELYYQIVPVTLQS</sequence>
<dbReference type="EnsemblMetazoa" id="ADIR014476-RA">
    <property type="protein sequence ID" value="ADIR014476-PA"/>
    <property type="gene ID" value="ADIR014476"/>
</dbReference>
<name>A0A182NX86_9DIPT</name>
<evidence type="ECO:0000313" key="1">
    <source>
        <dbReference type="EnsemblMetazoa" id="ADIR014476-PA"/>
    </source>
</evidence>
<protein>
    <submittedName>
        <fullName evidence="1">Uncharacterized protein</fullName>
    </submittedName>
</protein>
<dbReference type="PANTHER" id="PTHR47331">
    <property type="entry name" value="PHD-TYPE DOMAIN-CONTAINING PROTEIN"/>
    <property type="match status" value="1"/>
</dbReference>
<dbReference type="Proteomes" id="UP000075884">
    <property type="component" value="Unassembled WGS sequence"/>
</dbReference>
<reference evidence="2" key="1">
    <citation type="submission" date="2013-03" db="EMBL/GenBank/DDBJ databases">
        <title>The Genome Sequence of Anopheles dirus WRAIR2.</title>
        <authorList>
            <consortium name="The Broad Institute Genomics Platform"/>
            <person name="Neafsey D.E."/>
            <person name="Walton C."/>
            <person name="Walker B."/>
            <person name="Young S.K."/>
            <person name="Zeng Q."/>
            <person name="Gargeya S."/>
            <person name="Fitzgerald M."/>
            <person name="Haas B."/>
            <person name="Abouelleil A."/>
            <person name="Allen A.W."/>
            <person name="Alvarado L."/>
            <person name="Arachchi H.M."/>
            <person name="Berlin A.M."/>
            <person name="Chapman S.B."/>
            <person name="Gainer-Dewar J."/>
            <person name="Goldberg J."/>
            <person name="Griggs A."/>
            <person name="Gujja S."/>
            <person name="Hansen M."/>
            <person name="Howarth C."/>
            <person name="Imamovic A."/>
            <person name="Ireland A."/>
            <person name="Larimer J."/>
            <person name="McCowan C."/>
            <person name="Murphy C."/>
            <person name="Pearson M."/>
            <person name="Poon T.W."/>
            <person name="Priest M."/>
            <person name="Roberts A."/>
            <person name="Saif S."/>
            <person name="Shea T."/>
            <person name="Sisk P."/>
            <person name="Sykes S."/>
            <person name="Wortman J."/>
            <person name="Nusbaum C."/>
            <person name="Birren B."/>
        </authorList>
    </citation>
    <scope>NUCLEOTIDE SEQUENCE [LARGE SCALE GENOMIC DNA]</scope>
    <source>
        <strain evidence="2">WRAIR2</strain>
    </source>
</reference>